<evidence type="ECO:0000256" key="8">
    <source>
        <dbReference type="PIRSR" id="PIRSR601461-1"/>
    </source>
</evidence>
<dbReference type="PANTHER" id="PTHR47967:SF12">
    <property type="entry name" value="PEPTIDASE A1 DOMAIN-CONTAINING PROTEIN"/>
    <property type="match status" value="1"/>
</dbReference>
<dbReference type="OMA" id="GCDEAKN"/>
<dbReference type="InterPro" id="IPR032799">
    <property type="entry name" value="TAXi_C"/>
</dbReference>
<evidence type="ECO:0000313" key="11">
    <source>
        <dbReference type="Proteomes" id="UP000222542"/>
    </source>
</evidence>
<dbReference type="EMBL" id="AYRZ02000001">
    <property type="protein sequence ID" value="PHT95945.1"/>
    <property type="molecule type" value="Genomic_DNA"/>
</dbReference>
<dbReference type="InterPro" id="IPR033121">
    <property type="entry name" value="PEPTIDASE_A1"/>
</dbReference>
<evidence type="ECO:0000256" key="5">
    <source>
        <dbReference type="ARBA" id="ARBA00022750"/>
    </source>
</evidence>
<keyword evidence="11" id="KW-1185">Reference proteome</keyword>
<evidence type="ECO:0000313" key="10">
    <source>
        <dbReference type="EMBL" id="PHT95945.1"/>
    </source>
</evidence>
<dbReference type="PRINTS" id="PR00792">
    <property type="entry name" value="PEPSIN"/>
</dbReference>
<dbReference type="Gene3D" id="2.40.70.10">
    <property type="entry name" value="Acid Proteases"/>
    <property type="match status" value="2"/>
</dbReference>
<organism evidence="10 11">
    <name type="scientific">Capsicum annuum</name>
    <name type="common">Capsicum pepper</name>
    <dbReference type="NCBI Taxonomy" id="4072"/>
    <lineage>
        <taxon>Eukaryota</taxon>
        <taxon>Viridiplantae</taxon>
        <taxon>Streptophyta</taxon>
        <taxon>Embryophyta</taxon>
        <taxon>Tracheophyta</taxon>
        <taxon>Spermatophyta</taxon>
        <taxon>Magnoliopsida</taxon>
        <taxon>eudicotyledons</taxon>
        <taxon>Gunneridae</taxon>
        <taxon>Pentapetalae</taxon>
        <taxon>asterids</taxon>
        <taxon>lamiids</taxon>
        <taxon>Solanales</taxon>
        <taxon>Solanaceae</taxon>
        <taxon>Solanoideae</taxon>
        <taxon>Capsiceae</taxon>
        <taxon>Capsicum</taxon>
    </lineage>
</organism>
<dbReference type="GO" id="GO:0004190">
    <property type="term" value="F:aspartic-type endopeptidase activity"/>
    <property type="evidence" value="ECO:0000318"/>
    <property type="project" value="GO_Central"/>
</dbReference>
<reference evidence="10 11" key="2">
    <citation type="journal article" date="2017" name="Genome Biol.">
        <title>New reference genome sequences of hot pepper reveal the massive evolution of plant disease-resistance genes by retroduplication.</title>
        <authorList>
            <person name="Kim S."/>
            <person name="Park J."/>
            <person name="Yeom S.I."/>
            <person name="Kim Y.M."/>
            <person name="Seo E."/>
            <person name="Kim K.T."/>
            <person name="Kim M.S."/>
            <person name="Lee J.M."/>
            <person name="Cheong K."/>
            <person name="Shin H.S."/>
            <person name="Kim S.B."/>
            <person name="Han K."/>
            <person name="Lee J."/>
            <person name="Park M."/>
            <person name="Lee H.A."/>
            <person name="Lee H.Y."/>
            <person name="Lee Y."/>
            <person name="Oh S."/>
            <person name="Lee J.H."/>
            <person name="Choi E."/>
            <person name="Choi E."/>
            <person name="Lee S.E."/>
            <person name="Jeon J."/>
            <person name="Kim H."/>
            <person name="Choi G."/>
            <person name="Song H."/>
            <person name="Lee J."/>
            <person name="Lee S.C."/>
            <person name="Kwon J.K."/>
            <person name="Lee H.Y."/>
            <person name="Koo N."/>
            <person name="Hong Y."/>
            <person name="Kim R.W."/>
            <person name="Kang W.H."/>
            <person name="Huh J.H."/>
            <person name="Kang B.C."/>
            <person name="Yang T.J."/>
            <person name="Lee Y.H."/>
            <person name="Bennetzen J.L."/>
            <person name="Choi D."/>
        </authorList>
    </citation>
    <scope>NUCLEOTIDE SEQUENCE [LARGE SCALE GENOMIC DNA]</scope>
    <source>
        <strain evidence="11">cv. CM334</strain>
    </source>
</reference>
<dbReference type="InterPro" id="IPR032861">
    <property type="entry name" value="TAXi_N"/>
</dbReference>
<evidence type="ECO:0000256" key="1">
    <source>
        <dbReference type="ARBA" id="ARBA00004613"/>
    </source>
</evidence>
<comment type="subcellular location">
    <subcellularLocation>
        <location evidence="1">Secreted</location>
    </subcellularLocation>
</comment>
<dbReference type="PROSITE" id="PS51767">
    <property type="entry name" value="PEPTIDASE_A1"/>
    <property type="match status" value="1"/>
</dbReference>
<dbReference type="SUPFAM" id="SSF50630">
    <property type="entry name" value="Acid proteases"/>
    <property type="match status" value="1"/>
</dbReference>
<evidence type="ECO:0000256" key="2">
    <source>
        <dbReference type="ARBA" id="ARBA00007447"/>
    </source>
</evidence>
<keyword evidence="7" id="KW-0325">Glycoprotein</keyword>
<dbReference type="InterPro" id="IPR034161">
    <property type="entry name" value="Pepsin-like_plant"/>
</dbReference>
<dbReference type="InterPro" id="IPR021109">
    <property type="entry name" value="Peptidase_aspartic_dom_sf"/>
</dbReference>
<name>A0A2G3ANY4_CAPAN</name>
<dbReference type="Gramene" id="PHT95945">
    <property type="protein sequence ID" value="PHT95945"/>
    <property type="gene ID" value="T459_03827"/>
</dbReference>
<keyword evidence="4" id="KW-0645">Protease</keyword>
<evidence type="ECO:0000256" key="4">
    <source>
        <dbReference type="ARBA" id="ARBA00022670"/>
    </source>
</evidence>
<gene>
    <name evidence="10" type="ORF">T459_03827</name>
</gene>
<protein>
    <recommendedName>
        <fullName evidence="9">Peptidase A1 domain-containing protein</fullName>
    </recommendedName>
</protein>
<keyword evidence="3" id="KW-0964">Secreted</keyword>
<evidence type="ECO:0000259" key="9">
    <source>
        <dbReference type="PROSITE" id="PS51767"/>
    </source>
</evidence>
<feature type="domain" description="Peptidase A1" evidence="9">
    <location>
        <begin position="1"/>
        <end position="339"/>
    </location>
</feature>
<keyword evidence="5" id="KW-0064">Aspartyl protease</keyword>
<keyword evidence="6" id="KW-0378">Hydrolase</keyword>
<evidence type="ECO:0000256" key="7">
    <source>
        <dbReference type="ARBA" id="ARBA00023180"/>
    </source>
</evidence>
<feature type="active site" evidence="8">
    <location>
        <position position="17"/>
    </location>
</feature>
<dbReference type="GO" id="GO:0005576">
    <property type="term" value="C:extracellular region"/>
    <property type="evidence" value="ECO:0000318"/>
    <property type="project" value="GO_Central"/>
</dbReference>
<comment type="caution">
    <text evidence="10">The sequence shown here is derived from an EMBL/GenBank/DDBJ whole genome shotgun (WGS) entry which is preliminary data.</text>
</comment>
<proteinExistence type="inferred from homology"/>
<accession>A0A2G3ANY4</accession>
<sequence length="347" mass="37886">MKISIGTPPVDTLVIVDTGSDLTWTQCEPCVDCFKQLIPIFNPKNSSSYKTIGCENKICDREEGFLTCNDKNNTCIYEVYKDQSHTIETFRFASTSGKNVSIPDIAFGCGRSNGGMFINATSGFIGLGRGNLSIVNQMHQEIKGKFSYCLIPFEISSTNPNATSHINFGDNAVVSSPGVVSTPLFTKVESTLYRLNLTAISLGNKRVEYIFSESSGNHQGNTIIDSGTALTFIPDFFYASLEILLIHSINATRKDDPSGAFNLCYEPKENGTIDVPKIVAHFTNADLELSPTSVFAKVADDLVCLTIMASNDENSIFGNLLQSSFLIGFDLVANTVSFKPTDCTYKH</sequence>
<evidence type="ECO:0000256" key="3">
    <source>
        <dbReference type="ARBA" id="ARBA00022525"/>
    </source>
</evidence>
<dbReference type="CDD" id="cd05476">
    <property type="entry name" value="pepsin_A_like_plant"/>
    <property type="match status" value="1"/>
</dbReference>
<reference evidence="10 11" key="1">
    <citation type="journal article" date="2014" name="Nat. Genet.">
        <title>Genome sequence of the hot pepper provides insights into the evolution of pungency in Capsicum species.</title>
        <authorList>
            <person name="Kim S."/>
            <person name="Park M."/>
            <person name="Yeom S.I."/>
            <person name="Kim Y.M."/>
            <person name="Lee J.M."/>
            <person name="Lee H.A."/>
            <person name="Seo E."/>
            <person name="Choi J."/>
            <person name="Cheong K."/>
            <person name="Kim K.T."/>
            <person name="Jung K."/>
            <person name="Lee G.W."/>
            <person name="Oh S.K."/>
            <person name="Bae C."/>
            <person name="Kim S.B."/>
            <person name="Lee H.Y."/>
            <person name="Kim S.Y."/>
            <person name="Kim M.S."/>
            <person name="Kang B.C."/>
            <person name="Jo Y.D."/>
            <person name="Yang H.B."/>
            <person name="Jeong H.J."/>
            <person name="Kang W.H."/>
            <person name="Kwon J.K."/>
            <person name="Shin C."/>
            <person name="Lim J.Y."/>
            <person name="Park J.H."/>
            <person name="Huh J.H."/>
            <person name="Kim J.S."/>
            <person name="Kim B.D."/>
            <person name="Cohen O."/>
            <person name="Paran I."/>
            <person name="Suh M.C."/>
            <person name="Lee S.B."/>
            <person name="Kim Y.K."/>
            <person name="Shin Y."/>
            <person name="Noh S.J."/>
            <person name="Park J."/>
            <person name="Seo Y.S."/>
            <person name="Kwon S.Y."/>
            <person name="Kim H.A."/>
            <person name="Park J.M."/>
            <person name="Kim H.J."/>
            <person name="Choi S.B."/>
            <person name="Bosland P.W."/>
            <person name="Reeves G."/>
            <person name="Jo S.H."/>
            <person name="Lee B.W."/>
            <person name="Cho H.T."/>
            <person name="Choi H.S."/>
            <person name="Lee M.S."/>
            <person name="Yu Y."/>
            <person name="Do Choi Y."/>
            <person name="Park B.S."/>
            <person name="van Deynze A."/>
            <person name="Ashrafi H."/>
            <person name="Hill T."/>
            <person name="Kim W.T."/>
            <person name="Pai H.S."/>
            <person name="Ahn H.K."/>
            <person name="Yeam I."/>
            <person name="Giovannoni J.J."/>
            <person name="Rose J.K."/>
            <person name="Sorensen I."/>
            <person name="Lee S.J."/>
            <person name="Kim R.W."/>
            <person name="Choi I.Y."/>
            <person name="Choi B.S."/>
            <person name="Lim J.S."/>
            <person name="Lee Y.H."/>
            <person name="Choi D."/>
        </authorList>
    </citation>
    <scope>NUCLEOTIDE SEQUENCE [LARGE SCALE GENOMIC DNA]</scope>
    <source>
        <strain evidence="11">cv. CM334</strain>
    </source>
</reference>
<dbReference type="PANTHER" id="PTHR47967">
    <property type="entry name" value="OS07G0603500 PROTEIN-RELATED"/>
    <property type="match status" value="1"/>
</dbReference>
<dbReference type="Proteomes" id="UP000222542">
    <property type="component" value="Unassembled WGS sequence"/>
</dbReference>
<dbReference type="Pfam" id="PF14541">
    <property type="entry name" value="TAXi_C"/>
    <property type="match status" value="1"/>
</dbReference>
<dbReference type="GO" id="GO:0006508">
    <property type="term" value="P:proteolysis"/>
    <property type="evidence" value="ECO:0007669"/>
    <property type="project" value="UniProtKB-KW"/>
</dbReference>
<dbReference type="Pfam" id="PF14543">
    <property type="entry name" value="TAXi_N"/>
    <property type="match status" value="1"/>
</dbReference>
<feature type="active site" evidence="8">
    <location>
        <position position="225"/>
    </location>
</feature>
<comment type="similarity">
    <text evidence="2">Belongs to the peptidase A1 family.</text>
</comment>
<dbReference type="FunFam" id="2.40.70.10:FF:000050">
    <property type="entry name" value="Aspartic proteinase CDR1"/>
    <property type="match status" value="1"/>
</dbReference>
<dbReference type="AlphaFoldDB" id="A0A2G3ANY4"/>
<dbReference type="InterPro" id="IPR001461">
    <property type="entry name" value="Aspartic_peptidase_A1"/>
</dbReference>
<dbReference type="InterPro" id="IPR051708">
    <property type="entry name" value="Plant_Aspart_Prot_A1"/>
</dbReference>
<evidence type="ECO:0000256" key="6">
    <source>
        <dbReference type="ARBA" id="ARBA00022801"/>
    </source>
</evidence>